<dbReference type="InterPro" id="IPR050091">
    <property type="entry name" value="PKS_NRPS_Biosynth_Enz"/>
</dbReference>
<evidence type="ECO:0000313" key="12">
    <source>
        <dbReference type="EMBL" id="SHL74208.1"/>
    </source>
</evidence>
<evidence type="ECO:0000256" key="3">
    <source>
        <dbReference type="ARBA" id="ARBA00022679"/>
    </source>
</evidence>
<dbReference type="SUPFAM" id="SSF50129">
    <property type="entry name" value="GroES-like"/>
    <property type="match status" value="1"/>
</dbReference>
<dbReference type="EMBL" id="FRBW01000001">
    <property type="protein sequence ID" value="SHL74208.1"/>
    <property type="molecule type" value="Genomic_DNA"/>
</dbReference>
<dbReference type="Pfam" id="PF00698">
    <property type="entry name" value="Acyl_transf_1"/>
    <property type="match status" value="1"/>
</dbReference>
<dbReference type="InterPro" id="IPR018201">
    <property type="entry name" value="Ketoacyl_synth_AS"/>
</dbReference>
<dbReference type="CDD" id="cd00833">
    <property type="entry name" value="PKS"/>
    <property type="match status" value="1"/>
</dbReference>
<sequence length="2533" mass="269222">MASLTSTIDIIGYSSRLPGAKSAADFWSLLDQGKCAVTSVDPERWPLSRFGHPDKSVVGKAYTWAAGQIDDVWGFDPSFFGISPREAFQMDPQQRLLLQLVWEALEHANVKPSDLAGTNTGVYVGASSLDYHHRFLNDPSNADMQFMTGNTLSIISNRISYIYDLRGPSFTVDTACSSSLVALHEAVSALESGQIDTAVICGVSLLLSPFAFVGFSRATMLSQTGLCQAFDAKGDGYVRSEGGVSIVLRARRAGKLKGSRSYGQLLATGINADGRTVGMSLPSAYAQAGLLREIYWDMGISPESLAFVEAHGTGTRVGDPAEAEALGTVIGQKRSTPLHIGSVKTNVGHLEPVSGLVGLLKAVMALEHNKLPKSLHFETPNPDIPFEDLNLKVASEAVELAPSDKPRLAGVNSFGFGGTNAHAVIADPEQTEAAEDTTPPAAPLVISARSKTALKDLARAYAEKLAGADEKEAAKLIVSAAHGRDLLAERLVISAASAAEKAEILAAFAAEEDAPKAVTGDALRPSEKIGFVFSGNGAQWAGMGRDAYQTDEAFRLAFEQVDRIFMGLGGWSLLTTLFAEDLENDIERTEIAQPLLFAIQVSLVKSLKSRGIEPDSVAGHSVGEVAAAWCCGALTLEQAVKVIHARSTEQEVVRDLGTMGALLLPADQAQAAIDKSGLPRLEVAAINSPRSVTISGDAESLDAFSKFARKNKWAMRRLNLAYPFHSALVDPIKEPLLKALSGVTPGEAVIPFHSTVDTDGSSPVLNADYWWRNVRQPVLFSAAIDAMIEAGDGILVEIGPKPVLGTYMNDILRASGKKAKILGSLDQPAKGTVVSGNPVDRVAAQILANGGRTDLDRFVAPAPSDLAHLPLYPWQNTPFKIEPTGELIDYIVGSTMPLLGYRLRQDAAEWFNHLDPASMPWLADHKVEESIVFPAAGFTEMALQAALSWSKSDAIEVRDLDILRPLVFEEGDVWETLVRISPDDKVIEILSRPRLQDSEFGLNARGHFVSVSNATRTPWLAAGTETLSLLEHDELYEITKSFGLDYGNAFARVEKVVTHDQRNATVHLRPQIDVVAAADLSLCPTLVDAGFHGLFALLRSVEGIPEKTSFLPIRIGSTRLLRAGTPPVEVRIRVTKASARSIEATFEYLDANGQVVARLSQARFRAVKLGRDTRPNELVYRQFAALLPDAGRLSPADKVLQGGFKTFASATGVGCDTPPDLGDAAILLEALGRSIAHSALYGLSDNGKLTAAALTAEGKLEDSAKPLLQSTLTWLQDNDLAEEAAGVWTLTDPADGPSAQDLMQAIAVEAPRHVAEAALLARLETDLTELLAHGLKTTAQDAFASGLYEAYRTASPAASALADALRLLGKDVVASWPKEDPLKVLIVGASSSSLGQEIDAGLDPRRMQAVITDPSDALLGRAERLWTGSTATSFLEFSSEELTAAAPFDLILCGASLAEMSREQLSQLARMSTRGALLLAAEALPSPLTNLLRGTGSDWWSQSVSDEFPLSLQDADWAKALEAAGFGTVETIALDSDELEADILAARFSSEPKAAPVIAEGEDAGETATPAKTFLLLADEDGCGRKLADGLASCLEAEGATVLRAIAGNATAKSEDGTWTVSPDGDPEALKVLLKDSGHQVVHLLGAYDGSADALAATDLRTWSLTQLLNTIGADDAHVTIVAPGGMQSLAGGASHVPAQAGVWAYGRVAMNEFPNANIRLVDVSPDLEPGLAAARIAAELLQDSAEKEVILDGSHRSGLRIVQGGTLPESTLPEGANPAMRLDILRQGSLDQLAWQAVARTVPTGSEVEIAVEASGLNFRDVMWALGLLPEEALEDGFAGPTLGMECCGTVTAVGDKVTRFQPGDKVITFAPACFASHVSVDESGCAPMPSSVSSEEAATIPVTFLTAYYALVHLAKLSAGETILIHGGAGGVGLAALQIAKWRGAKVIATAGSREKRNFLRLLGADVVLDSRSLEFVDAVMADTLGEGVDVVLNSLFGEAMERSIEVLKPFGRFLELGKRDYYGNTRIGLRPFRQNLTYFGIDADQLLTRQPALAEALFRDLVELFENRTFTPLPYRVFEADRVVDAFRLMQQAGHIGKIVLRPPVVPQSVPVEKSLTLSSDGTYVIAGGFGGFGVELLKRLGSLGARNLAVLSRRGDATDEAKAAIADLAALGVTARAFACDITDEAAVTFALEAIRKELPAIKGVFHTAMVLNDVLIANLKHDGLTKVLAPKVRGAELLDRLTRQDPVEHFVLYSSATTLVGNPGQANYVAANGYLEGLARKRRAEGLPALTVAWGAISDAGYLARNEDVNEMLSRKLGRHALSAQEALDGLTALMCLPGGTSDQETAALGYARIDWQAARRDLALLSSPLVSYLGLGDSDDAGSGDGAIDLAALLEGMDKVTASQTVAKLLAAEIGKILRISPEEIDPHKPLSEIGMDSLMALELRMGAERQLGIDIPLMSLANGATLIDLSTRVATRVLGEGGEESISAESRTLASQHVNEGESEVEGLTDLAEKVEGKSRELGSFL</sequence>
<evidence type="ECO:0000256" key="8">
    <source>
        <dbReference type="SAM" id="MobiDB-lite"/>
    </source>
</evidence>
<dbReference type="InterPro" id="IPR042104">
    <property type="entry name" value="PKS_dehydratase_sf"/>
</dbReference>
<dbReference type="Pfam" id="PF00109">
    <property type="entry name" value="ketoacyl-synt"/>
    <property type="match status" value="1"/>
</dbReference>
<dbReference type="InterPro" id="IPR020841">
    <property type="entry name" value="PKS_Beta-ketoAc_synthase_dom"/>
</dbReference>
<feature type="domain" description="PKS/mFAS DH" evidence="11">
    <location>
        <begin position="889"/>
        <end position="1173"/>
    </location>
</feature>
<dbReference type="Pfam" id="PF14765">
    <property type="entry name" value="PS-DH"/>
    <property type="match status" value="1"/>
</dbReference>
<evidence type="ECO:0000256" key="1">
    <source>
        <dbReference type="ARBA" id="ARBA00022450"/>
    </source>
</evidence>
<dbReference type="SUPFAM" id="SSF55048">
    <property type="entry name" value="Probable ACP-binding domain of malonyl-CoA ACP transacylase"/>
    <property type="match status" value="1"/>
</dbReference>
<evidence type="ECO:0000256" key="5">
    <source>
        <dbReference type="ARBA" id="ARBA00023268"/>
    </source>
</evidence>
<evidence type="ECO:0000313" key="13">
    <source>
        <dbReference type="Proteomes" id="UP000186002"/>
    </source>
</evidence>
<dbReference type="PROSITE" id="PS01162">
    <property type="entry name" value="QOR_ZETA_CRYSTAL"/>
    <property type="match status" value="1"/>
</dbReference>
<dbReference type="InterPro" id="IPR036291">
    <property type="entry name" value="NAD(P)-bd_dom_sf"/>
</dbReference>
<dbReference type="FunFam" id="3.40.50.720:FF:000209">
    <property type="entry name" value="Polyketide synthase Pks12"/>
    <property type="match status" value="1"/>
</dbReference>
<dbReference type="GO" id="GO:0016491">
    <property type="term" value="F:oxidoreductase activity"/>
    <property type="evidence" value="ECO:0007669"/>
    <property type="project" value="InterPro"/>
</dbReference>
<dbReference type="Gene3D" id="3.40.50.720">
    <property type="entry name" value="NAD(P)-binding Rossmann-like Domain"/>
    <property type="match status" value="3"/>
</dbReference>
<dbReference type="InterPro" id="IPR006162">
    <property type="entry name" value="Ppantetheine_attach_site"/>
</dbReference>
<feature type="active site" description="Proton acceptor; for dehydratase activity" evidence="7">
    <location>
        <position position="925"/>
    </location>
</feature>
<dbReference type="SUPFAM" id="SSF51735">
    <property type="entry name" value="NAD(P)-binding Rossmann-fold domains"/>
    <property type="match status" value="3"/>
</dbReference>
<dbReference type="InterPro" id="IPR032821">
    <property type="entry name" value="PKS_assoc"/>
</dbReference>
<dbReference type="Pfam" id="PF21089">
    <property type="entry name" value="PKS_DH_N"/>
    <property type="match status" value="1"/>
</dbReference>
<dbReference type="InterPro" id="IPR036736">
    <property type="entry name" value="ACP-like_sf"/>
</dbReference>
<dbReference type="Pfam" id="PF16197">
    <property type="entry name" value="KAsynt_C_assoc"/>
    <property type="match status" value="1"/>
</dbReference>
<dbReference type="Proteomes" id="UP000186002">
    <property type="component" value="Unassembled WGS sequence"/>
</dbReference>
<feature type="domain" description="Ketosynthase family 3 (KS3)" evidence="10">
    <location>
        <begin position="5"/>
        <end position="427"/>
    </location>
</feature>
<dbReference type="Pfam" id="PF08659">
    <property type="entry name" value="KR"/>
    <property type="match status" value="1"/>
</dbReference>
<keyword evidence="4" id="KW-0521">NADP</keyword>
<dbReference type="InterPro" id="IPR013154">
    <property type="entry name" value="ADH-like_N"/>
</dbReference>
<feature type="domain" description="Carrier" evidence="9">
    <location>
        <begin position="2407"/>
        <end position="2484"/>
    </location>
</feature>
<organism evidence="12 13">
    <name type="scientific">Roseibium suaedae</name>
    <dbReference type="NCBI Taxonomy" id="735517"/>
    <lineage>
        <taxon>Bacteria</taxon>
        <taxon>Pseudomonadati</taxon>
        <taxon>Pseudomonadota</taxon>
        <taxon>Alphaproteobacteria</taxon>
        <taxon>Hyphomicrobiales</taxon>
        <taxon>Stappiaceae</taxon>
        <taxon>Roseibium</taxon>
    </lineage>
</organism>
<feature type="active site" description="Proton donor; for dehydratase activity" evidence="7">
    <location>
        <position position="1088"/>
    </location>
</feature>
<evidence type="ECO:0000259" key="11">
    <source>
        <dbReference type="PROSITE" id="PS52019"/>
    </source>
</evidence>
<evidence type="ECO:0000259" key="10">
    <source>
        <dbReference type="PROSITE" id="PS52004"/>
    </source>
</evidence>
<dbReference type="GO" id="GO:0004315">
    <property type="term" value="F:3-oxoacyl-[acyl-carrier-protein] synthase activity"/>
    <property type="evidence" value="ECO:0007669"/>
    <property type="project" value="InterPro"/>
</dbReference>
<dbReference type="InterPro" id="IPR029063">
    <property type="entry name" value="SAM-dependent_MTases_sf"/>
</dbReference>
<dbReference type="Pfam" id="PF13602">
    <property type="entry name" value="ADH_zinc_N_2"/>
    <property type="match status" value="1"/>
</dbReference>
<dbReference type="SUPFAM" id="SSF53901">
    <property type="entry name" value="Thiolase-like"/>
    <property type="match status" value="1"/>
</dbReference>
<protein>
    <submittedName>
        <fullName evidence="12">Acyl transferase domain-containing protein</fullName>
    </submittedName>
</protein>
<dbReference type="InterPro" id="IPR049552">
    <property type="entry name" value="PKS_DH_N"/>
</dbReference>
<dbReference type="Gene3D" id="3.40.366.10">
    <property type="entry name" value="Malonyl-Coenzyme A Acyl Carrier Protein, domain 2"/>
    <property type="match status" value="1"/>
</dbReference>
<dbReference type="CDD" id="cd05195">
    <property type="entry name" value="enoyl_red"/>
    <property type="match status" value="1"/>
</dbReference>
<keyword evidence="3 12" id="KW-0808">Transferase</keyword>
<dbReference type="SUPFAM" id="SSF53335">
    <property type="entry name" value="S-adenosyl-L-methionine-dependent methyltransferases"/>
    <property type="match status" value="1"/>
</dbReference>
<gene>
    <name evidence="12" type="ORF">SAMN05444272_1363</name>
</gene>
<evidence type="ECO:0000256" key="7">
    <source>
        <dbReference type="PROSITE-ProRule" id="PRU01363"/>
    </source>
</evidence>
<dbReference type="Gene3D" id="3.40.47.10">
    <property type="match status" value="1"/>
</dbReference>
<dbReference type="InterPro" id="IPR009081">
    <property type="entry name" value="PP-bd_ACP"/>
</dbReference>
<dbReference type="SUPFAM" id="SSF47336">
    <property type="entry name" value="ACP-like"/>
    <property type="match status" value="1"/>
</dbReference>
<dbReference type="PROSITE" id="PS52004">
    <property type="entry name" value="KS3_2"/>
    <property type="match status" value="1"/>
</dbReference>
<keyword evidence="5" id="KW-0511">Multifunctional enzyme</keyword>
<dbReference type="SMART" id="SM00827">
    <property type="entry name" value="PKS_AT"/>
    <property type="match status" value="1"/>
</dbReference>
<dbReference type="GO" id="GO:0004312">
    <property type="term" value="F:fatty acid synthase activity"/>
    <property type="evidence" value="ECO:0007669"/>
    <property type="project" value="TreeGrafter"/>
</dbReference>
<dbReference type="InterPro" id="IPR049900">
    <property type="entry name" value="PKS_mFAS_DH"/>
</dbReference>
<proteinExistence type="predicted"/>
<dbReference type="GO" id="GO:0008270">
    <property type="term" value="F:zinc ion binding"/>
    <property type="evidence" value="ECO:0007669"/>
    <property type="project" value="InterPro"/>
</dbReference>
<dbReference type="InterPro" id="IPR014043">
    <property type="entry name" value="Acyl_transferase_dom"/>
</dbReference>
<feature type="compositionally biased region" description="Polar residues" evidence="8">
    <location>
        <begin position="2495"/>
        <end position="2505"/>
    </location>
</feature>
<dbReference type="InterPro" id="IPR057326">
    <property type="entry name" value="KR_dom"/>
</dbReference>
<feature type="region of interest" description="Disordered" evidence="8">
    <location>
        <begin position="2495"/>
        <end position="2515"/>
    </location>
</feature>
<dbReference type="SMART" id="SM00826">
    <property type="entry name" value="PKS_DH"/>
    <property type="match status" value="1"/>
</dbReference>
<dbReference type="SMART" id="SM00825">
    <property type="entry name" value="PKS_KS"/>
    <property type="match status" value="1"/>
</dbReference>
<dbReference type="InterPro" id="IPR016039">
    <property type="entry name" value="Thiolase-like"/>
</dbReference>
<keyword evidence="1" id="KW-0596">Phosphopantetheine</keyword>
<evidence type="ECO:0000259" key="9">
    <source>
        <dbReference type="PROSITE" id="PS50075"/>
    </source>
</evidence>
<dbReference type="InterPro" id="IPR016035">
    <property type="entry name" value="Acyl_Trfase/lysoPLipase"/>
</dbReference>
<evidence type="ECO:0000256" key="2">
    <source>
        <dbReference type="ARBA" id="ARBA00022553"/>
    </source>
</evidence>
<dbReference type="PANTHER" id="PTHR43775">
    <property type="entry name" value="FATTY ACID SYNTHASE"/>
    <property type="match status" value="1"/>
</dbReference>
<dbReference type="Gene3D" id="3.40.50.150">
    <property type="entry name" value="Vaccinia Virus protein VP39"/>
    <property type="match status" value="1"/>
</dbReference>
<dbReference type="Pfam" id="PF00550">
    <property type="entry name" value="PP-binding"/>
    <property type="match status" value="1"/>
</dbReference>
<dbReference type="Gene3D" id="3.30.70.3290">
    <property type="match status" value="1"/>
</dbReference>
<keyword evidence="2" id="KW-0597">Phosphoprotein</keyword>
<dbReference type="PROSITE" id="PS50075">
    <property type="entry name" value="CARRIER"/>
    <property type="match status" value="1"/>
</dbReference>
<dbReference type="Pfam" id="PF08240">
    <property type="entry name" value="ADH_N"/>
    <property type="match status" value="1"/>
</dbReference>
<dbReference type="SMART" id="SM00823">
    <property type="entry name" value="PKS_PP"/>
    <property type="match status" value="1"/>
</dbReference>
<dbReference type="InterPro" id="IPR014031">
    <property type="entry name" value="Ketoacyl_synth_C"/>
</dbReference>
<reference evidence="12 13" key="1">
    <citation type="submission" date="2016-11" db="EMBL/GenBank/DDBJ databases">
        <authorList>
            <person name="Jaros S."/>
            <person name="Januszkiewicz K."/>
            <person name="Wedrychowicz H."/>
        </authorList>
    </citation>
    <scope>NUCLEOTIDE SEQUENCE [LARGE SCALE GENOMIC DNA]</scope>
    <source>
        <strain evidence="12 13">DSM 22153</strain>
    </source>
</reference>
<evidence type="ECO:0000256" key="4">
    <source>
        <dbReference type="ARBA" id="ARBA00022857"/>
    </source>
</evidence>
<dbReference type="InterPro" id="IPR016036">
    <property type="entry name" value="Malonyl_transacylase_ACP-bd"/>
</dbReference>
<keyword evidence="13" id="KW-1185">Reference proteome</keyword>
<dbReference type="InterPro" id="IPR001227">
    <property type="entry name" value="Ac_transferase_dom_sf"/>
</dbReference>
<dbReference type="PROSITE" id="PS52019">
    <property type="entry name" value="PKS_MFAS_DH"/>
    <property type="match status" value="1"/>
</dbReference>
<dbReference type="InterPro" id="IPR049551">
    <property type="entry name" value="PKS_DH_C"/>
</dbReference>
<dbReference type="Gene3D" id="3.90.180.10">
    <property type="entry name" value="Medium-chain alcohol dehydrogenases, catalytic domain"/>
    <property type="match status" value="1"/>
</dbReference>
<dbReference type="PROSITE" id="PS00606">
    <property type="entry name" value="KS3_1"/>
    <property type="match status" value="1"/>
</dbReference>
<dbReference type="GO" id="GO:0031177">
    <property type="term" value="F:phosphopantetheine binding"/>
    <property type="evidence" value="ECO:0007669"/>
    <property type="project" value="InterPro"/>
</dbReference>
<name>A0A1M7D462_9HYPH</name>
<keyword evidence="6" id="KW-0012">Acyltransferase</keyword>
<evidence type="ECO:0000256" key="6">
    <source>
        <dbReference type="ARBA" id="ARBA00023315"/>
    </source>
</evidence>
<dbReference type="SMART" id="SM00822">
    <property type="entry name" value="PKS_KR"/>
    <property type="match status" value="1"/>
</dbReference>
<dbReference type="PANTHER" id="PTHR43775:SF37">
    <property type="entry name" value="SI:DKEY-61P9.11"/>
    <property type="match status" value="1"/>
</dbReference>
<dbReference type="InterPro" id="IPR020807">
    <property type="entry name" value="PKS_DH"/>
</dbReference>
<dbReference type="Pfam" id="PF02801">
    <property type="entry name" value="Ketoacyl-synt_C"/>
    <property type="match status" value="1"/>
</dbReference>
<dbReference type="Gene3D" id="1.10.1200.10">
    <property type="entry name" value="ACP-like"/>
    <property type="match status" value="1"/>
</dbReference>
<dbReference type="GO" id="GO:0006633">
    <property type="term" value="P:fatty acid biosynthetic process"/>
    <property type="evidence" value="ECO:0007669"/>
    <property type="project" value="InterPro"/>
</dbReference>
<dbReference type="InterPro" id="IPR011032">
    <property type="entry name" value="GroES-like_sf"/>
</dbReference>
<dbReference type="RefSeq" id="WP_073010402.1">
    <property type="nucleotide sequence ID" value="NZ_FRBW01000001.1"/>
</dbReference>
<dbReference type="InterPro" id="IPR014030">
    <property type="entry name" value="Ketoacyl_synth_N"/>
</dbReference>
<accession>A0A1M7D462</accession>
<dbReference type="InterPro" id="IPR002364">
    <property type="entry name" value="Quin_OxRdtase/zeta-crystal_CS"/>
</dbReference>
<feature type="region of interest" description="C-terminal hotdog fold" evidence="7">
    <location>
        <begin position="1027"/>
        <end position="1173"/>
    </location>
</feature>
<dbReference type="InterPro" id="IPR013968">
    <property type="entry name" value="PKS_KR"/>
</dbReference>
<dbReference type="InterPro" id="IPR020806">
    <property type="entry name" value="PKS_PP-bd"/>
</dbReference>
<dbReference type="SUPFAM" id="SSF52151">
    <property type="entry name" value="FabD/lysophospholipase-like"/>
    <property type="match status" value="1"/>
</dbReference>
<feature type="region of interest" description="N-terminal hotdog fold" evidence="7">
    <location>
        <begin position="889"/>
        <end position="1015"/>
    </location>
</feature>
<dbReference type="STRING" id="735517.SAMN05444272_1363"/>
<dbReference type="SMART" id="SM00829">
    <property type="entry name" value="PKS_ER"/>
    <property type="match status" value="1"/>
</dbReference>
<dbReference type="PROSITE" id="PS00012">
    <property type="entry name" value="PHOSPHOPANTETHEINE"/>
    <property type="match status" value="1"/>
</dbReference>
<dbReference type="InterPro" id="IPR020843">
    <property type="entry name" value="ER"/>
</dbReference>
<dbReference type="Gene3D" id="3.10.129.110">
    <property type="entry name" value="Polyketide synthase dehydratase"/>
    <property type="match status" value="1"/>
</dbReference>